<evidence type="ECO:0008006" key="3">
    <source>
        <dbReference type="Google" id="ProtNLM"/>
    </source>
</evidence>
<dbReference type="EMBL" id="BMAU01021426">
    <property type="protein sequence ID" value="GFY34622.1"/>
    <property type="molecule type" value="Genomic_DNA"/>
</dbReference>
<protein>
    <recommendedName>
        <fullName evidence="3">DUF4817 domain-containing protein</fullName>
    </recommendedName>
</protein>
<keyword evidence="2" id="KW-1185">Reference proteome</keyword>
<gene>
    <name evidence="1" type="ORF">TNCV_1373131</name>
</gene>
<dbReference type="AlphaFoldDB" id="A0A8X7BLC6"/>
<name>A0A8X7BLC6_TRICX</name>
<proteinExistence type="predicted"/>
<accession>A0A8X7BLC6</accession>
<organism evidence="1 2">
    <name type="scientific">Trichonephila clavipes</name>
    <name type="common">Golden silk orbweaver</name>
    <name type="synonym">Nephila clavipes</name>
    <dbReference type="NCBI Taxonomy" id="2585209"/>
    <lineage>
        <taxon>Eukaryota</taxon>
        <taxon>Metazoa</taxon>
        <taxon>Ecdysozoa</taxon>
        <taxon>Arthropoda</taxon>
        <taxon>Chelicerata</taxon>
        <taxon>Arachnida</taxon>
        <taxon>Araneae</taxon>
        <taxon>Araneomorphae</taxon>
        <taxon>Entelegynae</taxon>
        <taxon>Araneoidea</taxon>
        <taxon>Nephilidae</taxon>
        <taxon>Trichonephila</taxon>
    </lineage>
</organism>
<evidence type="ECO:0000313" key="2">
    <source>
        <dbReference type="Proteomes" id="UP000887159"/>
    </source>
</evidence>
<comment type="caution">
    <text evidence="1">The sequence shown here is derived from an EMBL/GenBank/DDBJ whole genome shotgun (WGS) entry which is preliminary data.</text>
</comment>
<dbReference type="Proteomes" id="UP000887159">
    <property type="component" value="Unassembled WGS sequence"/>
</dbReference>
<sequence>MKSPIKVQCRFQRFYESKPPGTKPIRQCSEMLKEISSVKDLPRSGRPSVSEETAELNTWRELEYRLNNLRATLRAHDEIY</sequence>
<reference evidence="1" key="1">
    <citation type="submission" date="2020-08" db="EMBL/GenBank/DDBJ databases">
        <title>Multicomponent nature underlies the extraordinary mechanical properties of spider dragline silk.</title>
        <authorList>
            <person name="Kono N."/>
            <person name="Nakamura H."/>
            <person name="Mori M."/>
            <person name="Yoshida Y."/>
            <person name="Ohtoshi R."/>
            <person name="Malay A.D."/>
            <person name="Moran D.A.P."/>
            <person name="Tomita M."/>
            <person name="Numata K."/>
            <person name="Arakawa K."/>
        </authorList>
    </citation>
    <scope>NUCLEOTIDE SEQUENCE</scope>
</reference>
<evidence type="ECO:0000313" key="1">
    <source>
        <dbReference type="EMBL" id="GFY34622.1"/>
    </source>
</evidence>